<dbReference type="EMBL" id="JACHJU010000001">
    <property type="protein sequence ID" value="MBB4937863.1"/>
    <property type="molecule type" value="Genomic_DNA"/>
</dbReference>
<organism evidence="1 2">
    <name type="scientific">Streptosporangium album</name>
    <dbReference type="NCBI Taxonomy" id="47479"/>
    <lineage>
        <taxon>Bacteria</taxon>
        <taxon>Bacillati</taxon>
        <taxon>Actinomycetota</taxon>
        <taxon>Actinomycetes</taxon>
        <taxon>Streptosporangiales</taxon>
        <taxon>Streptosporangiaceae</taxon>
        <taxon>Streptosporangium</taxon>
    </lineage>
</organism>
<accession>A0A7W7RTD4</accession>
<dbReference type="Proteomes" id="UP000534286">
    <property type="component" value="Unassembled WGS sequence"/>
</dbReference>
<reference evidence="1 2" key="1">
    <citation type="submission" date="2020-08" db="EMBL/GenBank/DDBJ databases">
        <title>Sequencing the genomes of 1000 actinobacteria strains.</title>
        <authorList>
            <person name="Klenk H.-P."/>
        </authorList>
    </citation>
    <scope>NUCLEOTIDE SEQUENCE [LARGE SCALE GENOMIC DNA]</scope>
    <source>
        <strain evidence="1 2">DSM 43023</strain>
    </source>
</reference>
<gene>
    <name evidence="1" type="ORF">FHR32_002168</name>
</gene>
<comment type="caution">
    <text evidence="1">The sequence shown here is derived from an EMBL/GenBank/DDBJ whole genome shotgun (WGS) entry which is preliminary data.</text>
</comment>
<name>A0A7W7RTD4_9ACTN</name>
<proteinExistence type="predicted"/>
<keyword evidence="2" id="KW-1185">Reference proteome</keyword>
<protein>
    <submittedName>
        <fullName evidence="1">Uncharacterized protein</fullName>
    </submittedName>
</protein>
<dbReference type="AlphaFoldDB" id="A0A7W7RTD4"/>
<sequence>MRKAPLCRDGTGDAKHPKIVTYDIGRLRMADALSITKKTHVLLPLPPPANRHIYRFNQVSGEEDALSIR</sequence>
<evidence type="ECO:0000313" key="1">
    <source>
        <dbReference type="EMBL" id="MBB4937863.1"/>
    </source>
</evidence>
<evidence type="ECO:0000313" key="2">
    <source>
        <dbReference type="Proteomes" id="UP000534286"/>
    </source>
</evidence>